<dbReference type="AlphaFoldDB" id="A0AB39UKK8"/>
<protein>
    <submittedName>
        <fullName evidence="6">Aldo/keto reductase</fullName>
    </submittedName>
</protein>
<dbReference type="KEGG" id="bfk:QN062_07955"/>
<dbReference type="GO" id="GO:0016491">
    <property type="term" value="F:oxidoreductase activity"/>
    <property type="evidence" value="ECO:0007669"/>
    <property type="project" value="UniProtKB-KW"/>
</dbReference>
<evidence type="ECO:0000313" key="6">
    <source>
        <dbReference type="EMBL" id="XDS49658.1"/>
    </source>
</evidence>
<gene>
    <name evidence="7" type="ORF">QN062_07955</name>
    <name evidence="6" type="ORF">QN216_02150</name>
    <name evidence="5" type="ORF">QN217_08300</name>
</gene>
<feature type="domain" description="NADP-dependent oxidoreductase" evidence="4">
    <location>
        <begin position="33"/>
        <end position="333"/>
    </location>
</feature>
<dbReference type="RefSeq" id="WP_369342581.1">
    <property type="nucleotide sequence ID" value="NZ_CP129675.1"/>
</dbReference>
<dbReference type="Pfam" id="PF00248">
    <property type="entry name" value="Aldo_ket_red"/>
    <property type="match status" value="1"/>
</dbReference>
<dbReference type="PANTHER" id="PTHR43150:SF4">
    <property type="entry name" value="L-GLYCERALDEHYDE 3-PHOSPHATE REDUCTASE"/>
    <property type="match status" value="1"/>
</dbReference>
<dbReference type="GO" id="GO:0051596">
    <property type="term" value="P:methylglyoxal catabolic process"/>
    <property type="evidence" value="ECO:0007669"/>
    <property type="project" value="TreeGrafter"/>
</dbReference>
<dbReference type="EMBL" id="CP129675">
    <property type="protein sequence ID" value="XDS47649.1"/>
    <property type="molecule type" value="Genomic_DNA"/>
</dbReference>
<dbReference type="PANTHER" id="PTHR43150">
    <property type="entry name" value="HYPERKINETIC, ISOFORM M"/>
    <property type="match status" value="1"/>
</dbReference>
<sequence>MQYINGHIEPNEGRYDSMRYNRAGRSGLKLPEVCLGLWHNFGDAAAMDRMEELIYTAFDNGITHMDAANNYGPSSGSAERNLGRILGRGLRDYRDELVISTKAGYPMWNGPYGDGGSRKYLLASLDQSLERMGLDYVDIFYHHRMDPDTPLEETVGALDSAVKSGKALYVGLSNYDGETMKRAARMLDELHCPFIINQNRYSIFDRTIERNGLKDAANELGKGIITFSPLAQGLLTDRYLHGIPSDSRIARDGRFLNSSAITKKRLEQIRELNDVASHRGQTLAEMALAWILKDGSITSVLIGASKPSQILDDIGALKNLSFSDDELRSIDRISLGNDAE</sequence>
<proteinExistence type="inferred from homology"/>
<keyword evidence="2" id="KW-0521">NADP</keyword>
<name>A0AB39UKK8_9BIFI</name>
<dbReference type="Gene3D" id="3.20.20.100">
    <property type="entry name" value="NADP-dependent oxidoreductase domain"/>
    <property type="match status" value="1"/>
</dbReference>
<evidence type="ECO:0000313" key="7">
    <source>
        <dbReference type="EMBL" id="XDS51619.1"/>
    </source>
</evidence>
<evidence type="ECO:0000313" key="5">
    <source>
        <dbReference type="EMBL" id="XDS47649.1"/>
    </source>
</evidence>
<comment type="similarity">
    <text evidence="1">Belongs to the shaker potassium channel beta subunit family.</text>
</comment>
<dbReference type="InterPro" id="IPR005399">
    <property type="entry name" value="K_chnl_volt-dep_bsu_KCNAB-rel"/>
</dbReference>
<evidence type="ECO:0000259" key="4">
    <source>
        <dbReference type="Pfam" id="PF00248"/>
    </source>
</evidence>
<dbReference type="InterPro" id="IPR023210">
    <property type="entry name" value="NADP_OxRdtase_dom"/>
</dbReference>
<dbReference type="EMBL" id="CP129683">
    <property type="protein sequence ID" value="XDS51619.1"/>
    <property type="molecule type" value="Genomic_DNA"/>
</dbReference>
<dbReference type="InterPro" id="IPR036812">
    <property type="entry name" value="NAD(P)_OxRdtase_dom_sf"/>
</dbReference>
<dbReference type="EMBL" id="CP129682">
    <property type="protein sequence ID" value="XDS49658.1"/>
    <property type="molecule type" value="Genomic_DNA"/>
</dbReference>
<organism evidence="6">
    <name type="scientific">Bifidobacterium fermentum</name>
    <dbReference type="NCBI Taxonomy" id="3059035"/>
    <lineage>
        <taxon>Bacteria</taxon>
        <taxon>Bacillati</taxon>
        <taxon>Actinomycetota</taxon>
        <taxon>Actinomycetes</taxon>
        <taxon>Bifidobacteriales</taxon>
        <taxon>Bifidobacteriaceae</taxon>
        <taxon>Bifidobacterium</taxon>
    </lineage>
</organism>
<accession>A0AB39UKK8</accession>
<dbReference type="SUPFAM" id="SSF51430">
    <property type="entry name" value="NAD(P)-linked oxidoreductase"/>
    <property type="match status" value="1"/>
</dbReference>
<evidence type="ECO:0000256" key="1">
    <source>
        <dbReference type="ARBA" id="ARBA00006515"/>
    </source>
</evidence>
<evidence type="ECO:0000256" key="2">
    <source>
        <dbReference type="ARBA" id="ARBA00022857"/>
    </source>
</evidence>
<reference evidence="6" key="1">
    <citation type="submission" date="2023-07" db="EMBL/GenBank/DDBJ databases">
        <title>Bifidobacterium aquikefiriaerophilum sp. nov. and Bifidobacterium eccum sp. nov., isolated from water kefir.</title>
        <authorList>
            <person name="Breselge S."/>
            <person name="Bellassi P."/>
            <person name="Barcenilla C."/>
            <person name="Alvarez-Ordonez A."/>
            <person name="Morelli L."/>
            <person name="Cotter P.D."/>
        </authorList>
    </citation>
    <scope>NUCLEOTIDE SEQUENCE</scope>
    <source>
        <strain evidence="7">WK012_4_13</strain>
        <strain evidence="6">WK013_4_14</strain>
        <strain evidence="5">WK048_4_13</strain>
    </source>
</reference>
<evidence type="ECO:0000256" key="3">
    <source>
        <dbReference type="ARBA" id="ARBA00023002"/>
    </source>
</evidence>
<keyword evidence="3" id="KW-0560">Oxidoreductase</keyword>